<name>A0A6J7E502_9ZZZZ</name>
<dbReference type="AlphaFoldDB" id="A0A6J7E502"/>
<dbReference type="EMBL" id="CAFBLE010000016">
    <property type="protein sequence ID" value="CAB4876355.1"/>
    <property type="molecule type" value="Genomic_DNA"/>
</dbReference>
<organism evidence="2">
    <name type="scientific">freshwater metagenome</name>
    <dbReference type="NCBI Taxonomy" id="449393"/>
    <lineage>
        <taxon>unclassified sequences</taxon>
        <taxon>metagenomes</taxon>
        <taxon>ecological metagenomes</taxon>
    </lineage>
</organism>
<protein>
    <submittedName>
        <fullName evidence="2">Unannotated protein</fullName>
    </submittedName>
</protein>
<keyword evidence="1" id="KW-1133">Transmembrane helix</keyword>
<evidence type="ECO:0000313" key="2">
    <source>
        <dbReference type="EMBL" id="CAB4876355.1"/>
    </source>
</evidence>
<evidence type="ECO:0000256" key="1">
    <source>
        <dbReference type="SAM" id="Phobius"/>
    </source>
</evidence>
<gene>
    <name evidence="2" type="ORF">UFOPK3346_01355</name>
</gene>
<feature type="transmembrane region" description="Helical" evidence="1">
    <location>
        <begin position="39"/>
        <end position="56"/>
    </location>
</feature>
<proteinExistence type="predicted"/>
<reference evidence="2" key="1">
    <citation type="submission" date="2020-05" db="EMBL/GenBank/DDBJ databases">
        <authorList>
            <person name="Chiriac C."/>
            <person name="Salcher M."/>
            <person name="Ghai R."/>
            <person name="Kavagutti S V."/>
        </authorList>
    </citation>
    <scope>NUCLEOTIDE SEQUENCE</scope>
</reference>
<keyword evidence="1" id="KW-0472">Membrane</keyword>
<sequence>MSAFINKQGMVSQETNLNSVATIESTLALHAGKSFSDNYGAYIEIFLILLPLFLRIRKRLLIS</sequence>
<keyword evidence="1" id="KW-0812">Transmembrane</keyword>
<accession>A0A6J7E502</accession>